<reference evidence="3 4" key="1">
    <citation type="submission" date="2017-12" db="EMBL/GenBank/DDBJ databases">
        <title>Characterization of six clinical isolates of Enterochimera gen. nov., a novel genus of the Yersiniaciae family and the three species Enterochimera arupensis sp. nov., Enterochimera coloradensis sp. nov, and Enterochimera californica sp. nov.</title>
        <authorList>
            <person name="Rossi A."/>
            <person name="Fisher M."/>
        </authorList>
    </citation>
    <scope>NUCLEOTIDE SEQUENCE [LARGE SCALE GENOMIC DNA]</scope>
    <source>
        <strain evidence="4">2016-Iso4</strain>
    </source>
</reference>
<feature type="chain" id="PRO_5014937324" description="Homeobox protein YbgS" evidence="2">
    <location>
        <begin position="23"/>
        <end position="125"/>
    </location>
</feature>
<organism evidence="3 4">
    <name type="scientific">Chimaeribacter coloradensis</name>
    <dbReference type="NCBI Taxonomy" id="2060068"/>
    <lineage>
        <taxon>Bacteria</taxon>
        <taxon>Pseudomonadati</taxon>
        <taxon>Pseudomonadota</taxon>
        <taxon>Gammaproteobacteria</taxon>
        <taxon>Enterobacterales</taxon>
        <taxon>Yersiniaceae</taxon>
        <taxon>Chimaeribacter</taxon>
    </lineage>
</organism>
<dbReference type="InterPro" id="IPR020363">
    <property type="entry name" value="Uncharacterised_YbgS"/>
</dbReference>
<feature type="compositionally biased region" description="Low complexity" evidence="1">
    <location>
        <begin position="61"/>
        <end position="75"/>
    </location>
</feature>
<feature type="region of interest" description="Disordered" evidence="1">
    <location>
        <begin position="20"/>
        <end position="125"/>
    </location>
</feature>
<dbReference type="Proteomes" id="UP000234503">
    <property type="component" value="Unassembled WGS sequence"/>
</dbReference>
<dbReference type="Pfam" id="PF13985">
    <property type="entry name" value="YbgS"/>
    <property type="match status" value="1"/>
</dbReference>
<dbReference type="AlphaFoldDB" id="A0A2N5DV40"/>
<sequence>MKKLALIFLTATMAFGSGAALAAGSSSDSGSSSDNNGLSNQSGSPGAKENLPPASVDNNQINTGSTDTSGNTSIDQGSSNKQGTGDTSTATGSTDANEAHKDTICKDGRCPDQTPGSSEADATSK</sequence>
<dbReference type="RefSeq" id="WP_101826492.1">
    <property type="nucleotide sequence ID" value="NZ_PJZH01000027.1"/>
</dbReference>
<feature type="signal peptide" evidence="2">
    <location>
        <begin position="1"/>
        <end position="22"/>
    </location>
</feature>
<feature type="compositionally biased region" description="Polar residues" evidence="1">
    <location>
        <begin position="114"/>
        <end position="125"/>
    </location>
</feature>
<proteinExistence type="predicted"/>
<evidence type="ECO:0008006" key="5">
    <source>
        <dbReference type="Google" id="ProtNLM"/>
    </source>
</evidence>
<evidence type="ECO:0000256" key="1">
    <source>
        <dbReference type="SAM" id="MobiDB-lite"/>
    </source>
</evidence>
<evidence type="ECO:0000313" key="4">
    <source>
        <dbReference type="Proteomes" id="UP000234503"/>
    </source>
</evidence>
<feature type="compositionally biased region" description="Low complexity" evidence="1">
    <location>
        <begin position="20"/>
        <end position="44"/>
    </location>
</feature>
<protein>
    <recommendedName>
        <fullName evidence="5">Homeobox protein YbgS</fullName>
    </recommendedName>
</protein>
<feature type="compositionally biased region" description="Basic and acidic residues" evidence="1">
    <location>
        <begin position="97"/>
        <end position="110"/>
    </location>
</feature>
<keyword evidence="2" id="KW-0732">Signal</keyword>
<gene>
    <name evidence="3" type="ORF">CYR32_17765</name>
</gene>
<name>A0A2N5DV40_9GAMM</name>
<keyword evidence="4" id="KW-1185">Reference proteome</keyword>
<evidence type="ECO:0000256" key="2">
    <source>
        <dbReference type="SAM" id="SignalP"/>
    </source>
</evidence>
<accession>A0A2N5DV40</accession>
<evidence type="ECO:0000313" key="3">
    <source>
        <dbReference type="EMBL" id="PLR30847.1"/>
    </source>
</evidence>
<comment type="caution">
    <text evidence="3">The sequence shown here is derived from an EMBL/GenBank/DDBJ whole genome shotgun (WGS) entry which is preliminary data.</text>
</comment>
<dbReference type="EMBL" id="PJZH01000027">
    <property type="protein sequence ID" value="PLR30847.1"/>
    <property type="molecule type" value="Genomic_DNA"/>
</dbReference>
<feature type="compositionally biased region" description="Low complexity" evidence="1">
    <location>
        <begin position="83"/>
        <end position="96"/>
    </location>
</feature>